<feature type="region of interest" description="Disordered" evidence="1">
    <location>
        <begin position="1"/>
        <end position="46"/>
    </location>
</feature>
<gene>
    <name evidence="2" type="ORF">HDF10_001782</name>
</gene>
<protein>
    <submittedName>
        <fullName evidence="2">Uncharacterized protein</fullName>
    </submittedName>
</protein>
<evidence type="ECO:0000256" key="1">
    <source>
        <dbReference type="SAM" id="MobiDB-lite"/>
    </source>
</evidence>
<feature type="compositionally biased region" description="Basic and acidic residues" evidence="1">
    <location>
        <begin position="10"/>
        <end position="21"/>
    </location>
</feature>
<dbReference type="AlphaFoldDB" id="A0A7W8J6Z5"/>
<reference evidence="2 3" key="1">
    <citation type="submission" date="2020-08" db="EMBL/GenBank/DDBJ databases">
        <title>Genomic Encyclopedia of Type Strains, Phase IV (KMG-V): Genome sequencing to study the core and pangenomes of soil and plant-associated prokaryotes.</title>
        <authorList>
            <person name="Whitman W."/>
        </authorList>
    </citation>
    <scope>NUCLEOTIDE SEQUENCE [LARGE SCALE GENOMIC DNA]</scope>
    <source>
        <strain evidence="2 3">M8US30</strain>
    </source>
</reference>
<name>A0A7W8J6Z5_9BACT</name>
<sequence length="235" mass="26449">MTTKAAQYDSEVRGCPREAEKRTRRSSVPKKPRPMMSLEEASDTATEKGSGEVMAYLLFEANPRNGKRYPKPTYEDWLTLLGDQWTRCDRGIGLFQPELQEALPHRGPVRLMMTDDENAAYDALPEVVTIYRGCDANSASLPGICWSLNKDVANLHPFLSRFRAKKPAVLTACVPKHWILAVKLGRKEEEIITFAADVKMIRPADPDRADVYRAIGIREAEENGGDLRSQRPSLM</sequence>
<evidence type="ECO:0000313" key="3">
    <source>
        <dbReference type="Proteomes" id="UP000569092"/>
    </source>
</evidence>
<comment type="caution">
    <text evidence="2">The sequence shown here is derived from an EMBL/GenBank/DDBJ whole genome shotgun (WGS) entry which is preliminary data.</text>
</comment>
<feature type="compositionally biased region" description="Basic residues" evidence="1">
    <location>
        <begin position="22"/>
        <end position="33"/>
    </location>
</feature>
<evidence type="ECO:0000313" key="2">
    <source>
        <dbReference type="EMBL" id="MBB5343807.1"/>
    </source>
</evidence>
<dbReference type="EMBL" id="JACHDZ010000002">
    <property type="protein sequence ID" value="MBB5343807.1"/>
    <property type="molecule type" value="Genomic_DNA"/>
</dbReference>
<proteinExistence type="predicted"/>
<accession>A0A7W8J6Z5</accession>
<organism evidence="2 3">
    <name type="scientific">Tunturiibacter lichenicola</name>
    <dbReference type="NCBI Taxonomy" id="2051959"/>
    <lineage>
        <taxon>Bacteria</taxon>
        <taxon>Pseudomonadati</taxon>
        <taxon>Acidobacteriota</taxon>
        <taxon>Terriglobia</taxon>
        <taxon>Terriglobales</taxon>
        <taxon>Acidobacteriaceae</taxon>
        <taxon>Tunturiibacter</taxon>
    </lineage>
</organism>
<dbReference type="Proteomes" id="UP000569092">
    <property type="component" value="Unassembled WGS sequence"/>
</dbReference>